<organism evidence="1 2">
    <name type="scientific">Calothrix parietina FACHB-288</name>
    <dbReference type="NCBI Taxonomy" id="2692896"/>
    <lineage>
        <taxon>Bacteria</taxon>
        <taxon>Bacillati</taxon>
        <taxon>Cyanobacteriota</taxon>
        <taxon>Cyanophyceae</taxon>
        <taxon>Nostocales</taxon>
        <taxon>Calotrichaceae</taxon>
        <taxon>Calothrix</taxon>
    </lineage>
</organism>
<evidence type="ECO:0000313" key="1">
    <source>
        <dbReference type="EMBL" id="MBD2200164.1"/>
    </source>
</evidence>
<name>A0ABR8AK30_9CYAN</name>
<dbReference type="Proteomes" id="UP000658514">
    <property type="component" value="Unassembled WGS sequence"/>
</dbReference>
<keyword evidence="2" id="KW-1185">Reference proteome</keyword>
<dbReference type="EMBL" id="JACJQH010000078">
    <property type="protein sequence ID" value="MBD2200164.1"/>
    <property type="molecule type" value="Genomic_DNA"/>
</dbReference>
<dbReference type="RefSeq" id="WP_190550677.1">
    <property type="nucleotide sequence ID" value="NZ_CAWPNO010000115.1"/>
</dbReference>
<reference evidence="1 2" key="1">
    <citation type="journal article" date="2020" name="ISME J.">
        <title>Comparative genomics reveals insights into cyanobacterial evolution and habitat adaptation.</title>
        <authorList>
            <person name="Chen M.Y."/>
            <person name="Teng W.K."/>
            <person name="Zhao L."/>
            <person name="Hu C.X."/>
            <person name="Zhou Y.K."/>
            <person name="Han B.P."/>
            <person name="Song L.R."/>
            <person name="Shu W.S."/>
        </authorList>
    </citation>
    <scope>NUCLEOTIDE SEQUENCE [LARGE SCALE GENOMIC DNA]</scope>
    <source>
        <strain evidence="1 2">FACHB-288</strain>
    </source>
</reference>
<accession>A0ABR8AK30</accession>
<gene>
    <name evidence="1" type="ORF">H6G24_32655</name>
</gene>
<protein>
    <submittedName>
        <fullName evidence="1">Uncharacterized protein</fullName>
    </submittedName>
</protein>
<sequence>MNKQLIKKLDKLYLSSGNAYLPNKHKDKSRHKGLGRGTLLPDLTNELIRFVDYVEGVYYLFSSEGKAIEEVPDYIFYQDRTGKLINVVTSYDFLDTDKLIRVECWEEVLPSVELSYRYRGEDIYPIEYDEDNYGAVYMCSIDGLFWVAYQSHWKVKDRVRRFSGYDDALSYYFFLVDELID</sequence>
<comment type="caution">
    <text evidence="1">The sequence shown here is derived from an EMBL/GenBank/DDBJ whole genome shotgun (WGS) entry which is preliminary data.</text>
</comment>
<proteinExistence type="predicted"/>
<evidence type="ECO:0000313" key="2">
    <source>
        <dbReference type="Proteomes" id="UP000658514"/>
    </source>
</evidence>